<name>A0A8B7ZL93_ACAPL</name>
<keyword evidence="4 6" id="KW-0472">Membrane</keyword>
<proteinExistence type="predicted"/>
<evidence type="ECO:0000256" key="5">
    <source>
        <dbReference type="SAM" id="MobiDB-lite"/>
    </source>
</evidence>
<dbReference type="RefSeq" id="XP_022106244.1">
    <property type="nucleotide sequence ID" value="XM_022250552.1"/>
</dbReference>
<feature type="region of interest" description="Disordered" evidence="5">
    <location>
        <begin position="68"/>
        <end position="93"/>
    </location>
</feature>
<dbReference type="InterPro" id="IPR011701">
    <property type="entry name" value="MFS"/>
</dbReference>
<feature type="compositionally biased region" description="Polar residues" evidence="5">
    <location>
        <begin position="21"/>
        <end position="30"/>
    </location>
</feature>
<dbReference type="RefSeq" id="XP_022106245.1">
    <property type="nucleotide sequence ID" value="XM_022250553.1"/>
</dbReference>
<evidence type="ECO:0000313" key="8">
    <source>
        <dbReference type="Proteomes" id="UP000694845"/>
    </source>
</evidence>
<dbReference type="GO" id="GO:0022857">
    <property type="term" value="F:transmembrane transporter activity"/>
    <property type="evidence" value="ECO:0007669"/>
    <property type="project" value="InterPro"/>
</dbReference>
<feature type="transmembrane region" description="Helical" evidence="6">
    <location>
        <begin position="350"/>
        <end position="372"/>
    </location>
</feature>
<dbReference type="GO" id="GO:0005635">
    <property type="term" value="C:nuclear envelope"/>
    <property type="evidence" value="ECO:0007669"/>
    <property type="project" value="TreeGrafter"/>
</dbReference>
<evidence type="ECO:0000313" key="11">
    <source>
        <dbReference type="RefSeq" id="XP_022106245.1"/>
    </source>
</evidence>
<dbReference type="OrthoDB" id="440553at2759"/>
<evidence type="ECO:0000256" key="3">
    <source>
        <dbReference type="ARBA" id="ARBA00022989"/>
    </source>
</evidence>
<feature type="transmembrane region" description="Helical" evidence="6">
    <location>
        <begin position="403"/>
        <end position="426"/>
    </location>
</feature>
<evidence type="ECO:0000313" key="10">
    <source>
        <dbReference type="RefSeq" id="XP_022106244.1"/>
    </source>
</evidence>
<dbReference type="InterPro" id="IPR020846">
    <property type="entry name" value="MFS_dom"/>
</dbReference>
<dbReference type="CDD" id="cd17331">
    <property type="entry name" value="MFS_SLC22A18"/>
    <property type="match status" value="1"/>
</dbReference>
<evidence type="ECO:0000256" key="4">
    <source>
        <dbReference type="ARBA" id="ARBA00023136"/>
    </source>
</evidence>
<dbReference type="Gene3D" id="1.20.1250.20">
    <property type="entry name" value="MFS general substrate transporter like domains"/>
    <property type="match status" value="1"/>
</dbReference>
<feature type="compositionally biased region" description="Polar residues" evidence="5">
    <location>
        <begin position="68"/>
        <end position="89"/>
    </location>
</feature>
<accession>A0A8B7ZL93</accession>
<feature type="domain" description="Major facilitator superfamily (MFS) profile" evidence="7">
    <location>
        <begin position="104"/>
        <end position="487"/>
    </location>
</feature>
<feature type="transmembrane region" description="Helical" evidence="6">
    <location>
        <begin position="303"/>
        <end position="330"/>
    </location>
</feature>
<dbReference type="CTD" id="18400"/>
<evidence type="ECO:0000256" key="1">
    <source>
        <dbReference type="ARBA" id="ARBA00004141"/>
    </source>
</evidence>
<protein>
    <submittedName>
        <fullName evidence="9 10">Solute carrier family 22 member 18-like</fullName>
    </submittedName>
</protein>
<evidence type="ECO:0000259" key="7">
    <source>
        <dbReference type="PROSITE" id="PS50850"/>
    </source>
</evidence>
<dbReference type="OMA" id="RLMKYPR"/>
<evidence type="ECO:0000256" key="6">
    <source>
        <dbReference type="SAM" id="Phobius"/>
    </source>
</evidence>
<dbReference type="AlphaFoldDB" id="A0A8B7ZL93"/>
<feature type="region of interest" description="Disordered" evidence="5">
    <location>
        <begin position="1"/>
        <end position="30"/>
    </location>
</feature>
<dbReference type="Pfam" id="PF07690">
    <property type="entry name" value="MFS_1"/>
    <property type="match status" value="2"/>
</dbReference>
<feature type="transmembrane region" description="Helical" evidence="6">
    <location>
        <begin position="379"/>
        <end position="397"/>
    </location>
</feature>
<keyword evidence="3 6" id="KW-1133">Transmembrane helix</keyword>
<feature type="transmembrane region" description="Helical" evidence="6">
    <location>
        <begin position="141"/>
        <end position="161"/>
    </location>
</feature>
<evidence type="ECO:0000313" key="9">
    <source>
        <dbReference type="RefSeq" id="XP_022106243.1"/>
    </source>
</evidence>
<feature type="transmembrane region" description="Helical" evidence="6">
    <location>
        <begin position="107"/>
        <end position="129"/>
    </location>
</feature>
<keyword evidence="2 6" id="KW-0812">Transmembrane</keyword>
<dbReference type="RefSeq" id="XP_022106243.1">
    <property type="nucleotide sequence ID" value="XM_022250551.1"/>
</dbReference>
<sequence>MKLRSNRQTATDEAANRLQHRTGSSHTDLTQDMTDAAAMDTSQQRGTNGDHQLRDDIHVKGKPVAQLTHSSSDVEMTNELSNDGSTCNHAKQDLPPSSPSWGVIKRILHINIFLYAACFWLQTGVLPYLTKKLGMDMVVYGYLQTFYNIILLVGTPIFGRFGDLYGGRAALTLAYAMAASMYGLLGMATTGAFVFLSRVPALFLSANHGTQMVIADLTDEGQRAESLGRLRMTYGLGMIVGPLIGGQVTKYYSEQHAALVSCLGSLLSVMLVQLFIPVQTKKVAVTKIQEEKSKTGIFSLKKYVTLLTQTPGALFFLLVTMVSGLPNSILHSMFPMILMEKFELSAEYNGYVLSSLAIIGMLIQGLCIGPLTKRFSDMALLRASAVLLIVSFTLMIFAQNVTYLALIMLPLTCGNSVIGIILNTVMTKIVSAADTGTMLGLGSAGGSLVSIFAPTIGGILMKQCGFFSFGIVGLVANAILLVILCRN</sequence>
<feature type="transmembrane region" description="Helical" evidence="6">
    <location>
        <begin position="173"/>
        <end position="196"/>
    </location>
</feature>
<feature type="transmembrane region" description="Helical" evidence="6">
    <location>
        <begin position="466"/>
        <end position="485"/>
    </location>
</feature>
<dbReference type="PROSITE" id="PS50850">
    <property type="entry name" value="MFS"/>
    <property type="match status" value="1"/>
</dbReference>
<dbReference type="InterPro" id="IPR001958">
    <property type="entry name" value="Tet-R_TetA/multi-R_MdtG-like"/>
</dbReference>
<dbReference type="PANTHER" id="PTHR24002:SF3">
    <property type="entry name" value="SOLUTE CARRIER FAMILY 22 MEMBER 18"/>
    <property type="match status" value="1"/>
</dbReference>
<feature type="transmembrane region" description="Helical" evidence="6">
    <location>
        <begin position="257"/>
        <end position="278"/>
    </location>
</feature>
<feature type="compositionally biased region" description="Polar residues" evidence="5">
    <location>
        <begin position="1"/>
        <end position="11"/>
    </location>
</feature>
<keyword evidence="8" id="KW-1185">Reference proteome</keyword>
<dbReference type="GeneID" id="110987646"/>
<dbReference type="PRINTS" id="PR01035">
    <property type="entry name" value="TCRTETA"/>
</dbReference>
<feature type="transmembrane region" description="Helical" evidence="6">
    <location>
        <begin position="438"/>
        <end position="460"/>
    </location>
</feature>
<comment type="subcellular location">
    <subcellularLocation>
        <location evidence="1">Membrane</location>
        <topology evidence="1">Multi-pass membrane protein</topology>
    </subcellularLocation>
</comment>
<dbReference type="KEGG" id="aplc:110987646"/>
<organism evidence="8 10">
    <name type="scientific">Acanthaster planci</name>
    <name type="common">Crown-of-thorns starfish</name>
    <dbReference type="NCBI Taxonomy" id="133434"/>
    <lineage>
        <taxon>Eukaryota</taxon>
        <taxon>Metazoa</taxon>
        <taxon>Echinodermata</taxon>
        <taxon>Eleutherozoa</taxon>
        <taxon>Asterozoa</taxon>
        <taxon>Asteroidea</taxon>
        <taxon>Valvatacea</taxon>
        <taxon>Valvatida</taxon>
        <taxon>Acanthasteridae</taxon>
        <taxon>Acanthaster</taxon>
    </lineage>
</organism>
<dbReference type="InterPro" id="IPR036259">
    <property type="entry name" value="MFS_trans_sf"/>
</dbReference>
<dbReference type="Proteomes" id="UP000694845">
    <property type="component" value="Unplaced"/>
</dbReference>
<evidence type="ECO:0000256" key="2">
    <source>
        <dbReference type="ARBA" id="ARBA00022692"/>
    </source>
</evidence>
<dbReference type="GO" id="GO:0016020">
    <property type="term" value="C:membrane"/>
    <property type="evidence" value="ECO:0007669"/>
    <property type="project" value="UniProtKB-SubCell"/>
</dbReference>
<gene>
    <name evidence="9 10 11" type="primary">LOC110987646</name>
</gene>
<dbReference type="SUPFAM" id="SSF103473">
    <property type="entry name" value="MFS general substrate transporter"/>
    <property type="match status" value="1"/>
</dbReference>
<dbReference type="PANTHER" id="PTHR24002">
    <property type="entry name" value="SOLUTE CARRIER FAMILY 22 MEMBER 18"/>
    <property type="match status" value="1"/>
</dbReference>
<reference evidence="9 10" key="1">
    <citation type="submission" date="2025-04" db="UniProtKB">
        <authorList>
            <consortium name="RefSeq"/>
        </authorList>
    </citation>
    <scope>IDENTIFICATION</scope>
</reference>